<evidence type="ECO:0000256" key="6">
    <source>
        <dbReference type="ARBA" id="ARBA00023136"/>
    </source>
</evidence>
<gene>
    <name evidence="9" type="primary">motB</name>
    <name evidence="9" type="ORF">GCM10009096_07990</name>
</gene>
<dbReference type="Pfam" id="PF13677">
    <property type="entry name" value="MotB_plug"/>
    <property type="match status" value="1"/>
</dbReference>
<dbReference type="InterPro" id="IPR050330">
    <property type="entry name" value="Bact_OuterMem_StrucFunc"/>
</dbReference>
<evidence type="ECO:0000313" key="9">
    <source>
        <dbReference type="EMBL" id="GAA0469466.1"/>
    </source>
</evidence>
<keyword evidence="9" id="KW-0966">Cell projection</keyword>
<dbReference type="InterPro" id="IPR025713">
    <property type="entry name" value="MotB-like_N_dom"/>
</dbReference>
<dbReference type="Gene3D" id="3.30.1330.60">
    <property type="entry name" value="OmpA-like domain"/>
    <property type="match status" value="1"/>
</dbReference>
<keyword evidence="10" id="KW-1185">Reference proteome</keyword>
<proteinExistence type="inferred from homology"/>
<dbReference type="InterPro" id="IPR006665">
    <property type="entry name" value="OmpA-like"/>
</dbReference>
<evidence type="ECO:0000259" key="8">
    <source>
        <dbReference type="PROSITE" id="PS51123"/>
    </source>
</evidence>
<sequence>MAFFLLMWLLSATDDEERKALAEYFTPTLVQLQDNSAGADGMFGGDSIISDEDYRSRAMQVGERSLSIPKQSSSTNRFGDGDIKRQDQTQFEMIRRRIEQRLKENESLRELYKNIRFTETREGLRIELIDEADFSMFALATDELLPRARQLLAEVADAIKPAPNPLMIRGHTDALPFSSGRTMNNWMLSTARAEATRKELHRNGIDSDSFFKIEGVADREPYTPDDIYDPRNRRISITLGWRSELNLN</sequence>
<keyword evidence="3" id="KW-1003">Cell membrane</keyword>
<keyword evidence="4" id="KW-0812">Transmembrane</keyword>
<name>A0ABN1A7I0_9SPHN</name>
<reference evidence="9 10" key="1">
    <citation type="journal article" date="2019" name="Int. J. Syst. Evol. Microbiol.">
        <title>The Global Catalogue of Microorganisms (GCM) 10K type strain sequencing project: providing services to taxonomists for standard genome sequencing and annotation.</title>
        <authorList>
            <consortium name="The Broad Institute Genomics Platform"/>
            <consortium name="The Broad Institute Genome Sequencing Center for Infectious Disease"/>
            <person name="Wu L."/>
            <person name="Ma J."/>
        </authorList>
    </citation>
    <scope>NUCLEOTIDE SEQUENCE [LARGE SCALE GENOMIC DNA]</scope>
    <source>
        <strain evidence="9 10">JCM 14162</strain>
    </source>
</reference>
<dbReference type="SUPFAM" id="SSF103088">
    <property type="entry name" value="OmpA-like"/>
    <property type="match status" value="1"/>
</dbReference>
<dbReference type="PROSITE" id="PS51123">
    <property type="entry name" value="OMPA_2"/>
    <property type="match status" value="1"/>
</dbReference>
<dbReference type="PANTHER" id="PTHR30329">
    <property type="entry name" value="STATOR ELEMENT OF FLAGELLAR MOTOR COMPLEX"/>
    <property type="match status" value="1"/>
</dbReference>
<organism evidence="9 10">
    <name type="scientific">Parasphingorhabdus litoris</name>
    <dbReference type="NCBI Taxonomy" id="394733"/>
    <lineage>
        <taxon>Bacteria</taxon>
        <taxon>Pseudomonadati</taxon>
        <taxon>Pseudomonadota</taxon>
        <taxon>Alphaproteobacteria</taxon>
        <taxon>Sphingomonadales</taxon>
        <taxon>Sphingomonadaceae</taxon>
        <taxon>Parasphingorhabdus</taxon>
    </lineage>
</organism>
<evidence type="ECO:0000256" key="3">
    <source>
        <dbReference type="ARBA" id="ARBA00022475"/>
    </source>
</evidence>
<keyword evidence="5" id="KW-1133">Transmembrane helix</keyword>
<evidence type="ECO:0000313" key="10">
    <source>
        <dbReference type="Proteomes" id="UP001500713"/>
    </source>
</evidence>
<dbReference type="PANTHER" id="PTHR30329:SF21">
    <property type="entry name" value="LIPOPROTEIN YIAD-RELATED"/>
    <property type="match status" value="1"/>
</dbReference>
<dbReference type="Proteomes" id="UP001500713">
    <property type="component" value="Unassembled WGS sequence"/>
</dbReference>
<evidence type="ECO:0000256" key="4">
    <source>
        <dbReference type="ARBA" id="ARBA00022692"/>
    </source>
</evidence>
<keyword evidence="9" id="KW-0969">Cilium</keyword>
<evidence type="ECO:0000256" key="2">
    <source>
        <dbReference type="ARBA" id="ARBA00008914"/>
    </source>
</evidence>
<feature type="domain" description="OmpA-like" evidence="8">
    <location>
        <begin position="124"/>
        <end position="248"/>
    </location>
</feature>
<keyword evidence="6 7" id="KW-0472">Membrane</keyword>
<comment type="similarity">
    <text evidence="2">Belongs to the MotB family.</text>
</comment>
<comment type="subcellular location">
    <subcellularLocation>
        <location evidence="1">Cell membrane</location>
        <topology evidence="1">Single-pass membrane protein</topology>
    </subcellularLocation>
</comment>
<dbReference type="CDD" id="cd07185">
    <property type="entry name" value="OmpA_C-like"/>
    <property type="match status" value="1"/>
</dbReference>
<dbReference type="Pfam" id="PF00691">
    <property type="entry name" value="OmpA"/>
    <property type="match status" value="1"/>
</dbReference>
<dbReference type="InterPro" id="IPR036737">
    <property type="entry name" value="OmpA-like_sf"/>
</dbReference>
<accession>A0ABN1A7I0</accession>
<keyword evidence="9" id="KW-0282">Flagellum</keyword>
<dbReference type="EMBL" id="BAAAEM010000002">
    <property type="protein sequence ID" value="GAA0469466.1"/>
    <property type="molecule type" value="Genomic_DNA"/>
</dbReference>
<comment type="caution">
    <text evidence="9">The sequence shown here is derived from an EMBL/GenBank/DDBJ whole genome shotgun (WGS) entry which is preliminary data.</text>
</comment>
<protein>
    <submittedName>
        <fullName evidence="9">Flagellar motor protein MotB</fullName>
    </submittedName>
</protein>
<evidence type="ECO:0000256" key="7">
    <source>
        <dbReference type="PROSITE-ProRule" id="PRU00473"/>
    </source>
</evidence>
<evidence type="ECO:0000256" key="5">
    <source>
        <dbReference type="ARBA" id="ARBA00022989"/>
    </source>
</evidence>
<evidence type="ECO:0000256" key="1">
    <source>
        <dbReference type="ARBA" id="ARBA00004162"/>
    </source>
</evidence>